<comment type="catalytic activity">
    <reaction evidence="1">
        <text>ATP + protein L-histidine = ADP + protein N-phospho-L-histidine.</text>
        <dbReference type="EC" id="2.7.13.3"/>
    </reaction>
</comment>
<dbReference type="InterPro" id="IPR013655">
    <property type="entry name" value="PAS_fold_3"/>
</dbReference>
<feature type="domain" description="Histidine kinase" evidence="6">
    <location>
        <begin position="168"/>
        <end position="382"/>
    </location>
</feature>
<evidence type="ECO:0000256" key="1">
    <source>
        <dbReference type="ARBA" id="ARBA00000085"/>
    </source>
</evidence>
<dbReference type="SUPFAM" id="SSF55785">
    <property type="entry name" value="PYP-like sensor domain (PAS domain)"/>
    <property type="match status" value="1"/>
</dbReference>
<dbReference type="Pfam" id="PF00512">
    <property type="entry name" value="HisKA"/>
    <property type="match status" value="1"/>
</dbReference>
<dbReference type="InterPro" id="IPR003661">
    <property type="entry name" value="HisK_dim/P_dom"/>
</dbReference>
<accession>A0A1E3H5J9</accession>
<evidence type="ECO:0000256" key="4">
    <source>
        <dbReference type="ARBA" id="ARBA00022679"/>
    </source>
</evidence>
<proteinExistence type="predicted"/>
<dbReference type="SUPFAM" id="SSF55874">
    <property type="entry name" value="ATPase domain of HSP90 chaperone/DNA topoisomerase II/histidine kinase"/>
    <property type="match status" value="1"/>
</dbReference>
<dbReference type="PROSITE" id="PS50112">
    <property type="entry name" value="PAS"/>
    <property type="match status" value="1"/>
</dbReference>
<dbReference type="EMBL" id="MCRJ01000018">
    <property type="protein sequence ID" value="ODN71580.1"/>
    <property type="molecule type" value="Genomic_DNA"/>
</dbReference>
<evidence type="ECO:0000313" key="9">
    <source>
        <dbReference type="EMBL" id="ODN71580.1"/>
    </source>
</evidence>
<dbReference type="Gene3D" id="3.30.450.20">
    <property type="entry name" value="PAS domain"/>
    <property type="match status" value="1"/>
</dbReference>
<dbReference type="Pfam" id="PF02518">
    <property type="entry name" value="HATPase_c"/>
    <property type="match status" value="1"/>
</dbReference>
<dbReference type="SMART" id="SM00086">
    <property type="entry name" value="PAC"/>
    <property type="match status" value="1"/>
</dbReference>
<dbReference type="PANTHER" id="PTHR43304:SF1">
    <property type="entry name" value="PAC DOMAIN-CONTAINING PROTEIN"/>
    <property type="match status" value="1"/>
</dbReference>
<dbReference type="Gene3D" id="3.30.565.10">
    <property type="entry name" value="Histidine kinase-like ATPase, C-terminal domain"/>
    <property type="match status" value="1"/>
</dbReference>
<dbReference type="CDD" id="cd00082">
    <property type="entry name" value="HisKA"/>
    <property type="match status" value="1"/>
</dbReference>
<dbReference type="EC" id="2.7.13.3" evidence="2"/>
<dbReference type="InterPro" id="IPR035965">
    <property type="entry name" value="PAS-like_dom_sf"/>
</dbReference>
<dbReference type="SUPFAM" id="SSF47384">
    <property type="entry name" value="Homodimeric domain of signal transducing histidine kinase"/>
    <property type="match status" value="1"/>
</dbReference>
<evidence type="ECO:0000313" key="10">
    <source>
        <dbReference type="Proteomes" id="UP000094622"/>
    </source>
</evidence>
<evidence type="ECO:0000256" key="3">
    <source>
        <dbReference type="ARBA" id="ARBA00022553"/>
    </source>
</evidence>
<keyword evidence="4 9" id="KW-0808">Transferase</keyword>
<dbReference type="InterPro" id="IPR000014">
    <property type="entry name" value="PAS"/>
</dbReference>
<comment type="caution">
    <text evidence="9">The sequence shown here is derived from an EMBL/GenBank/DDBJ whole genome shotgun (WGS) entry which is preliminary data.</text>
</comment>
<dbReference type="PROSITE" id="PS50113">
    <property type="entry name" value="PAC"/>
    <property type="match status" value="1"/>
</dbReference>
<dbReference type="InterPro" id="IPR003594">
    <property type="entry name" value="HATPase_dom"/>
</dbReference>
<feature type="domain" description="PAC" evidence="8">
    <location>
        <begin position="99"/>
        <end position="151"/>
    </location>
</feature>
<dbReference type="InterPro" id="IPR036890">
    <property type="entry name" value="HATPase_C_sf"/>
</dbReference>
<evidence type="ECO:0000259" key="7">
    <source>
        <dbReference type="PROSITE" id="PS50112"/>
    </source>
</evidence>
<keyword evidence="3" id="KW-0597">Phosphoprotein</keyword>
<dbReference type="InterPro" id="IPR001610">
    <property type="entry name" value="PAC"/>
</dbReference>
<organism evidence="9 10">
    <name type="scientific">Methylobrevis pamukkalensis</name>
    <dbReference type="NCBI Taxonomy" id="1439726"/>
    <lineage>
        <taxon>Bacteria</taxon>
        <taxon>Pseudomonadati</taxon>
        <taxon>Pseudomonadota</taxon>
        <taxon>Alphaproteobacteria</taxon>
        <taxon>Hyphomicrobiales</taxon>
        <taxon>Pleomorphomonadaceae</taxon>
        <taxon>Methylobrevis</taxon>
    </lineage>
</organism>
<dbReference type="PRINTS" id="PR00344">
    <property type="entry name" value="BCTRLSENSOR"/>
</dbReference>
<dbReference type="CDD" id="cd00130">
    <property type="entry name" value="PAS"/>
    <property type="match status" value="1"/>
</dbReference>
<feature type="domain" description="PAS" evidence="7">
    <location>
        <begin position="44"/>
        <end position="95"/>
    </location>
</feature>
<protein>
    <recommendedName>
        <fullName evidence="2">histidine kinase</fullName>
        <ecNumber evidence="2">2.7.13.3</ecNumber>
    </recommendedName>
</protein>
<reference evidence="9 10" key="1">
    <citation type="submission" date="2016-07" db="EMBL/GenBank/DDBJ databases">
        <title>Draft Genome Sequence of Methylobrevis pamukkalensis PK2.</title>
        <authorList>
            <person name="Vasilenko O.V."/>
            <person name="Doronina N.V."/>
            <person name="Shmareva M.N."/>
            <person name="Tarlachkov S.V."/>
            <person name="Mustakhimov I."/>
            <person name="Trotsenko Y.A."/>
        </authorList>
    </citation>
    <scope>NUCLEOTIDE SEQUENCE [LARGE SCALE GENOMIC DNA]</scope>
    <source>
        <strain evidence="9 10">PK2</strain>
    </source>
</reference>
<keyword evidence="10" id="KW-1185">Reference proteome</keyword>
<gene>
    <name evidence="9" type="primary">cph1_1</name>
    <name evidence="9" type="ORF">A6302_01093</name>
</gene>
<dbReference type="RefSeq" id="WP_069306102.1">
    <property type="nucleotide sequence ID" value="NZ_MCRJ01000018.1"/>
</dbReference>
<evidence type="ECO:0000256" key="2">
    <source>
        <dbReference type="ARBA" id="ARBA00012438"/>
    </source>
</evidence>
<dbReference type="SMART" id="SM00387">
    <property type="entry name" value="HATPase_c"/>
    <property type="match status" value="1"/>
</dbReference>
<evidence type="ECO:0000259" key="6">
    <source>
        <dbReference type="PROSITE" id="PS50109"/>
    </source>
</evidence>
<sequence>MTEIRPQRHYLEEELYKLVRQDERIFGFLQDGSLDGVWYADLLDGDAEWMSPRYKHLLGYADDEVENRSSWWKERMHPDDLRESEENFRLHVRDPAHPYDQIVRFRHKNGSTVWVRCRGIVIRDDEGKPVRMLGAHTDVTDLKMADELVRANAELTDRNEALRRFAGIVSHDLQTPMRHVSIYAGLLREELGDSLNGAARDYLEVIERGALQMRRMVQSLLEYSRLAYATVRAEPTALSEVVADALALLDVQIREAGATITVGALPEVYGERTLLVRLLQNLIANAVKYRSERPLEIRIDGVETEDGFHLAITDNGIGIAPANRDIIFEMFRRLHRDEKTYEGLGVGLAISRQIAESHGGRIWLDTTREEGSCFCVALPRTKAEFEARRA</sequence>
<dbReference type="NCBIfam" id="TIGR00229">
    <property type="entry name" value="sensory_box"/>
    <property type="match status" value="1"/>
</dbReference>
<dbReference type="InterPro" id="IPR004358">
    <property type="entry name" value="Sig_transdc_His_kin-like_C"/>
</dbReference>
<dbReference type="PANTHER" id="PTHR43304">
    <property type="entry name" value="PHYTOCHROME-LIKE PROTEIN CPH1"/>
    <property type="match status" value="1"/>
</dbReference>
<dbReference type="SMART" id="SM00091">
    <property type="entry name" value="PAS"/>
    <property type="match status" value="1"/>
</dbReference>
<keyword evidence="5" id="KW-0418">Kinase</keyword>
<dbReference type="InterPro" id="IPR005467">
    <property type="entry name" value="His_kinase_dom"/>
</dbReference>
<dbReference type="Gene3D" id="1.10.287.130">
    <property type="match status" value="1"/>
</dbReference>
<dbReference type="PROSITE" id="PS50109">
    <property type="entry name" value="HIS_KIN"/>
    <property type="match status" value="1"/>
</dbReference>
<dbReference type="AlphaFoldDB" id="A0A1E3H5J9"/>
<dbReference type="InterPro" id="IPR036097">
    <property type="entry name" value="HisK_dim/P_sf"/>
</dbReference>
<dbReference type="InterPro" id="IPR052162">
    <property type="entry name" value="Sensor_kinase/Photoreceptor"/>
</dbReference>
<dbReference type="InterPro" id="IPR000700">
    <property type="entry name" value="PAS-assoc_C"/>
</dbReference>
<dbReference type="Pfam" id="PF08447">
    <property type="entry name" value="PAS_3"/>
    <property type="match status" value="1"/>
</dbReference>
<dbReference type="GO" id="GO:0000155">
    <property type="term" value="F:phosphorelay sensor kinase activity"/>
    <property type="evidence" value="ECO:0007669"/>
    <property type="project" value="InterPro"/>
</dbReference>
<evidence type="ECO:0000256" key="5">
    <source>
        <dbReference type="ARBA" id="ARBA00022777"/>
    </source>
</evidence>
<dbReference type="SMART" id="SM00388">
    <property type="entry name" value="HisKA"/>
    <property type="match status" value="1"/>
</dbReference>
<evidence type="ECO:0000259" key="8">
    <source>
        <dbReference type="PROSITE" id="PS50113"/>
    </source>
</evidence>
<name>A0A1E3H5J9_9HYPH</name>
<dbReference type="Proteomes" id="UP000094622">
    <property type="component" value="Unassembled WGS sequence"/>
</dbReference>